<dbReference type="Gene3D" id="3.20.20.70">
    <property type="entry name" value="Aldolase class I"/>
    <property type="match status" value="1"/>
</dbReference>
<evidence type="ECO:0000256" key="4">
    <source>
        <dbReference type="ARBA" id="ARBA00022833"/>
    </source>
</evidence>
<dbReference type="PANTHER" id="PTHR37418:SF2">
    <property type="entry name" value="3-KETO-5-AMINOHEXANOATE CLEAVAGE ENZYME"/>
    <property type="match status" value="1"/>
</dbReference>
<keyword evidence="3" id="KW-0479">Metal-binding</keyword>
<protein>
    <submittedName>
        <fullName evidence="5">3-keto-5-aminohexanoate cleavage protein</fullName>
    </submittedName>
</protein>
<dbReference type="GO" id="GO:0046872">
    <property type="term" value="F:metal ion binding"/>
    <property type="evidence" value="ECO:0007669"/>
    <property type="project" value="UniProtKB-KW"/>
</dbReference>
<dbReference type="GO" id="GO:0043720">
    <property type="term" value="F:3-keto-5-aminohexanoate cleavage activity"/>
    <property type="evidence" value="ECO:0007669"/>
    <property type="project" value="InterPro"/>
</dbReference>
<dbReference type="AlphaFoldDB" id="A0A7H0LMB3"/>
<evidence type="ECO:0000313" key="5">
    <source>
        <dbReference type="EMBL" id="QNQ10816.1"/>
    </source>
</evidence>
<name>A0A7H0LMB3_9SPHN</name>
<dbReference type="RefSeq" id="WP_187763106.1">
    <property type="nucleotide sequence ID" value="NZ_CP061038.1"/>
</dbReference>
<dbReference type="InterPro" id="IPR013785">
    <property type="entry name" value="Aldolase_TIM"/>
</dbReference>
<keyword evidence="6" id="KW-1185">Reference proteome</keyword>
<evidence type="ECO:0000313" key="6">
    <source>
        <dbReference type="Proteomes" id="UP000516148"/>
    </source>
</evidence>
<dbReference type="InterPro" id="IPR036206">
    <property type="entry name" value="ThiamineP_synth_sf"/>
</dbReference>
<comment type="cofactor">
    <cofactor evidence="1">
        <name>Zn(2+)</name>
        <dbReference type="ChEBI" id="CHEBI:29105"/>
    </cofactor>
</comment>
<evidence type="ECO:0000256" key="2">
    <source>
        <dbReference type="ARBA" id="ARBA00022679"/>
    </source>
</evidence>
<organism evidence="5 6">
    <name type="scientific">Sphingomonas alpina</name>
    <dbReference type="NCBI Taxonomy" id="653931"/>
    <lineage>
        <taxon>Bacteria</taxon>
        <taxon>Pseudomonadati</taxon>
        <taxon>Pseudomonadota</taxon>
        <taxon>Alphaproteobacteria</taxon>
        <taxon>Sphingomonadales</taxon>
        <taxon>Sphingomonadaceae</taxon>
        <taxon>Sphingomonas</taxon>
    </lineage>
</organism>
<keyword evidence="2" id="KW-0808">Transferase</keyword>
<dbReference type="KEGG" id="spap:H3Z74_06410"/>
<evidence type="ECO:0000256" key="1">
    <source>
        <dbReference type="ARBA" id="ARBA00001947"/>
    </source>
</evidence>
<accession>A0A7H0LMB3</accession>
<reference evidence="5 6" key="1">
    <citation type="submission" date="2020-09" db="EMBL/GenBank/DDBJ databases">
        <title>Sphingomonas sp., a new species isolated from pork steak.</title>
        <authorList>
            <person name="Heidler von Heilborn D."/>
        </authorList>
    </citation>
    <scope>NUCLEOTIDE SEQUENCE [LARGE SCALE GENOMIC DNA]</scope>
    <source>
        <strain evidence="6">S8-3T</strain>
    </source>
</reference>
<dbReference type="EMBL" id="CP061038">
    <property type="protein sequence ID" value="QNQ10816.1"/>
    <property type="molecule type" value="Genomic_DNA"/>
</dbReference>
<proteinExistence type="predicted"/>
<dbReference type="Pfam" id="PF05853">
    <property type="entry name" value="BKACE"/>
    <property type="match status" value="1"/>
</dbReference>
<keyword evidence="4" id="KW-0862">Zinc</keyword>
<evidence type="ECO:0000256" key="3">
    <source>
        <dbReference type="ARBA" id="ARBA00022723"/>
    </source>
</evidence>
<dbReference type="SUPFAM" id="SSF51391">
    <property type="entry name" value="Thiamin phosphate synthase"/>
    <property type="match status" value="1"/>
</dbReference>
<sequence>MRKVILSCALTGGHEINPNYPTHLNYPVTPEDIAADAIRVARLGAAIVHIHARDPHTGLQTRDVAIYREICDRIRASDVDVIINLTCGHAAFFLPDPEDESRAAPGTDVGTVAERVAHIEACLPEICSLDVTTANQVDGGMDFVYLNTPRTLRAMARRFQELGVKPELEVFQAGDIMLANQLHREGVFDAPPLFQFVLGVKWGAPATPETMIYMRDLLPDGAVWAGFGIASLQMPMAAQAALLGGNVRVGLEDNIYLRKGEFATNAQLVERAVSVIQGLGYEMATPAEAREILGLRPRVPVAVA</sequence>
<gene>
    <name evidence="5" type="ORF">H3Z74_06410</name>
</gene>
<dbReference type="InterPro" id="IPR008567">
    <property type="entry name" value="BKACE"/>
</dbReference>
<dbReference type="PANTHER" id="PTHR37418">
    <property type="entry name" value="3-KETO-5-AMINOHEXANOATE CLEAVAGE ENZYME-RELATED"/>
    <property type="match status" value="1"/>
</dbReference>
<dbReference type="Proteomes" id="UP000516148">
    <property type="component" value="Chromosome"/>
</dbReference>